<dbReference type="PROSITE" id="PS00211">
    <property type="entry name" value="ABC_TRANSPORTER_1"/>
    <property type="match status" value="1"/>
</dbReference>
<keyword evidence="3 5" id="KW-0067">ATP-binding</keyword>
<name>A0ABP8YGF8_9MICO</name>
<dbReference type="SUPFAM" id="SSF52540">
    <property type="entry name" value="P-loop containing nucleoside triphosphate hydrolases"/>
    <property type="match status" value="1"/>
</dbReference>
<proteinExistence type="predicted"/>
<accession>A0ABP8YGF8</accession>
<dbReference type="PANTHER" id="PTHR24220">
    <property type="entry name" value="IMPORT ATP-BINDING PROTEIN"/>
    <property type="match status" value="1"/>
</dbReference>
<feature type="domain" description="ABC transporter" evidence="4">
    <location>
        <begin position="7"/>
        <end position="244"/>
    </location>
</feature>
<dbReference type="EMBL" id="BAABID010000008">
    <property type="protein sequence ID" value="GAA4727818.1"/>
    <property type="molecule type" value="Genomic_DNA"/>
</dbReference>
<keyword evidence="1" id="KW-0813">Transport</keyword>
<dbReference type="InterPro" id="IPR017871">
    <property type="entry name" value="ABC_transporter-like_CS"/>
</dbReference>
<dbReference type="SMART" id="SM00382">
    <property type="entry name" value="AAA"/>
    <property type="match status" value="1"/>
</dbReference>
<evidence type="ECO:0000259" key="4">
    <source>
        <dbReference type="PROSITE" id="PS50893"/>
    </source>
</evidence>
<evidence type="ECO:0000313" key="6">
    <source>
        <dbReference type="Proteomes" id="UP001500956"/>
    </source>
</evidence>
<dbReference type="CDD" id="cd03255">
    <property type="entry name" value="ABC_MJ0796_LolCDE_FtsE"/>
    <property type="match status" value="1"/>
</dbReference>
<keyword evidence="2" id="KW-0547">Nucleotide-binding</keyword>
<sequence length="245" mass="25662">MNRLATVVARDVGKIYSDGPTEVIAVRAASLVLRPGEMVAIVGPSGSGKSTFLACLAGLERTSRGSVTILGHDLATTGRRAQALLRRQHVGFIFQSYNLISSLTAQENVELPLRLAKDRATASERASAALDLVGLGQQAHRRPPELSGGQQQRVTIARALAVEPEVVFADEPTGALDTVAAAQVLRLLREIADAGSSVLLVTHDVTGAATADRVLVLRDGSIVDEIEQPTAERVFTALNGAGSAA</sequence>
<dbReference type="InterPro" id="IPR003593">
    <property type="entry name" value="AAA+_ATPase"/>
</dbReference>
<organism evidence="5 6">
    <name type="scientific">Isoptericola chiayiensis</name>
    <dbReference type="NCBI Taxonomy" id="579446"/>
    <lineage>
        <taxon>Bacteria</taxon>
        <taxon>Bacillati</taxon>
        <taxon>Actinomycetota</taxon>
        <taxon>Actinomycetes</taxon>
        <taxon>Micrococcales</taxon>
        <taxon>Promicromonosporaceae</taxon>
        <taxon>Isoptericola</taxon>
    </lineage>
</organism>
<keyword evidence="6" id="KW-1185">Reference proteome</keyword>
<reference evidence="6" key="1">
    <citation type="journal article" date="2019" name="Int. J. Syst. Evol. Microbiol.">
        <title>The Global Catalogue of Microorganisms (GCM) 10K type strain sequencing project: providing services to taxonomists for standard genome sequencing and annotation.</title>
        <authorList>
            <consortium name="The Broad Institute Genomics Platform"/>
            <consortium name="The Broad Institute Genome Sequencing Center for Infectious Disease"/>
            <person name="Wu L."/>
            <person name="Ma J."/>
        </authorList>
    </citation>
    <scope>NUCLEOTIDE SEQUENCE [LARGE SCALE GENOMIC DNA]</scope>
    <source>
        <strain evidence="6">JCM 18063</strain>
    </source>
</reference>
<dbReference type="InterPro" id="IPR017911">
    <property type="entry name" value="MacB-like_ATP-bd"/>
</dbReference>
<evidence type="ECO:0000313" key="5">
    <source>
        <dbReference type="EMBL" id="GAA4727818.1"/>
    </source>
</evidence>
<dbReference type="Pfam" id="PF00005">
    <property type="entry name" value="ABC_tran"/>
    <property type="match status" value="1"/>
</dbReference>
<evidence type="ECO:0000256" key="1">
    <source>
        <dbReference type="ARBA" id="ARBA00022448"/>
    </source>
</evidence>
<dbReference type="InterPro" id="IPR003439">
    <property type="entry name" value="ABC_transporter-like_ATP-bd"/>
</dbReference>
<gene>
    <name evidence="5" type="ORF">GCM10023216_18780</name>
</gene>
<dbReference type="RefSeq" id="WP_172149840.1">
    <property type="nucleotide sequence ID" value="NZ_BAABID010000008.1"/>
</dbReference>
<dbReference type="InterPro" id="IPR015854">
    <property type="entry name" value="ABC_transpr_LolD-like"/>
</dbReference>
<dbReference type="InterPro" id="IPR027417">
    <property type="entry name" value="P-loop_NTPase"/>
</dbReference>
<protein>
    <submittedName>
        <fullName evidence="5">ABC transporter ATP-binding protein</fullName>
    </submittedName>
</protein>
<dbReference type="Gene3D" id="3.40.50.300">
    <property type="entry name" value="P-loop containing nucleotide triphosphate hydrolases"/>
    <property type="match status" value="1"/>
</dbReference>
<dbReference type="PANTHER" id="PTHR24220:SF685">
    <property type="entry name" value="ABC TRANSPORTER RELATED"/>
    <property type="match status" value="1"/>
</dbReference>
<evidence type="ECO:0000256" key="2">
    <source>
        <dbReference type="ARBA" id="ARBA00022741"/>
    </source>
</evidence>
<evidence type="ECO:0000256" key="3">
    <source>
        <dbReference type="ARBA" id="ARBA00022840"/>
    </source>
</evidence>
<comment type="caution">
    <text evidence="5">The sequence shown here is derived from an EMBL/GenBank/DDBJ whole genome shotgun (WGS) entry which is preliminary data.</text>
</comment>
<dbReference type="Proteomes" id="UP001500956">
    <property type="component" value="Unassembled WGS sequence"/>
</dbReference>
<dbReference type="GO" id="GO:0005524">
    <property type="term" value="F:ATP binding"/>
    <property type="evidence" value="ECO:0007669"/>
    <property type="project" value="UniProtKB-KW"/>
</dbReference>
<dbReference type="PROSITE" id="PS50893">
    <property type="entry name" value="ABC_TRANSPORTER_2"/>
    <property type="match status" value="1"/>
</dbReference>